<dbReference type="PANTHER" id="PTHR45947:SF3">
    <property type="entry name" value="SULFOQUINOVOSYL TRANSFERASE SQD2"/>
    <property type="match status" value="1"/>
</dbReference>
<evidence type="ECO:0000313" key="3">
    <source>
        <dbReference type="EMBL" id="QHT67124.1"/>
    </source>
</evidence>
<dbReference type="CDD" id="cd03801">
    <property type="entry name" value="GT4_PimA-like"/>
    <property type="match status" value="1"/>
</dbReference>
<keyword evidence="3" id="KW-0808">Transferase</keyword>
<name>A0A6C0GH27_9BACT</name>
<dbReference type="KEGG" id="rhoz:GXP67_10915"/>
<dbReference type="Pfam" id="PF00534">
    <property type="entry name" value="Glycos_transf_1"/>
    <property type="match status" value="1"/>
</dbReference>
<dbReference type="PANTHER" id="PTHR45947">
    <property type="entry name" value="SULFOQUINOVOSYL TRANSFERASE SQD2"/>
    <property type="match status" value="1"/>
</dbReference>
<dbReference type="InterPro" id="IPR001296">
    <property type="entry name" value="Glyco_trans_1"/>
</dbReference>
<accession>A0A6C0GH27</accession>
<proteinExistence type="predicted"/>
<feature type="domain" description="Glycosyl transferase family 1" evidence="1">
    <location>
        <begin position="188"/>
        <end position="345"/>
    </location>
</feature>
<sequence length="372" mass="42722">MKKVLIIQRLLPHYRADFFNRLKQKLDAQGVELTLLYGKDEKSAKKDEVEISWATYIPTRTFHLGKIELFWQPGLDYLKDKELVIIEQANKNLINYLLIARRQFTNQKIAYWGHGRNRQTQEDSFRNSFKKFFINQCDWWFAYTQQVKDFLVSQSFPQDKITCVQNAVDTSGMLKQYATVSDESLTQLRNELGISETDQVAIFCGGIYKEKRISFLIEACDLIKKSIPNFHIVVVGSGTDAHLVTEAAQSRKWIHYVGPKFGIEKVKHFKISSLFLMPGLLGLAVLDSFALQTPTITTTYPYHSPEIEYLEHNINGIITEDNVQAYANAVVELLQADDQRKKLVEGCRISAGKYTVEQMAENFANGIIKCLQ</sequence>
<evidence type="ECO:0000259" key="1">
    <source>
        <dbReference type="Pfam" id="PF00534"/>
    </source>
</evidence>
<dbReference type="InterPro" id="IPR050194">
    <property type="entry name" value="Glycosyltransferase_grp1"/>
</dbReference>
<dbReference type="Gene3D" id="3.40.50.2000">
    <property type="entry name" value="Glycogen Phosphorylase B"/>
    <property type="match status" value="2"/>
</dbReference>
<dbReference type="InterPro" id="IPR028098">
    <property type="entry name" value="Glyco_trans_4-like_N"/>
</dbReference>
<dbReference type="Pfam" id="PF13439">
    <property type="entry name" value="Glyco_transf_4"/>
    <property type="match status" value="1"/>
</dbReference>
<evidence type="ECO:0000313" key="4">
    <source>
        <dbReference type="Proteomes" id="UP000480178"/>
    </source>
</evidence>
<organism evidence="3 4">
    <name type="scientific">Rhodocytophaga rosea</name>
    <dbReference type="NCBI Taxonomy" id="2704465"/>
    <lineage>
        <taxon>Bacteria</taxon>
        <taxon>Pseudomonadati</taxon>
        <taxon>Bacteroidota</taxon>
        <taxon>Cytophagia</taxon>
        <taxon>Cytophagales</taxon>
        <taxon>Rhodocytophagaceae</taxon>
        <taxon>Rhodocytophaga</taxon>
    </lineage>
</organism>
<reference evidence="3 4" key="1">
    <citation type="submission" date="2020-01" db="EMBL/GenBank/DDBJ databases">
        <authorList>
            <person name="Kim M.K."/>
        </authorList>
    </citation>
    <scope>NUCLEOTIDE SEQUENCE [LARGE SCALE GENOMIC DNA]</scope>
    <source>
        <strain evidence="3 4">172606-1</strain>
    </source>
</reference>
<feature type="domain" description="Glycosyltransferase subfamily 4-like N-terminal" evidence="2">
    <location>
        <begin position="21"/>
        <end position="171"/>
    </location>
</feature>
<dbReference type="EMBL" id="CP048222">
    <property type="protein sequence ID" value="QHT67124.1"/>
    <property type="molecule type" value="Genomic_DNA"/>
</dbReference>
<dbReference type="Proteomes" id="UP000480178">
    <property type="component" value="Chromosome"/>
</dbReference>
<evidence type="ECO:0000259" key="2">
    <source>
        <dbReference type="Pfam" id="PF13439"/>
    </source>
</evidence>
<dbReference type="GO" id="GO:0016757">
    <property type="term" value="F:glycosyltransferase activity"/>
    <property type="evidence" value="ECO:0007669"/>
    <property type="project" value="InterPro"/>
</dbReference>
<keyword evidence="4" id="KW-1185">Reference proteome</keyword>
<gene>
    <name evidence="3" type="ORF">GXP67_10915</name>
</gene>
<dbReference type="SUPFAM" id="SSF53756">
    <property type="entry name" value="UDP-Glycosyltransferase/glycogen phosphorylase"/>
    <property type="match status" value="1"/>
</dbReference>
<protein>
    <submittedName>
        <fullName evidence="3">Glycosyltransferase family 4 protein</fullName>
    </submittedName>
</protein>
<dbReference type="AlphaFoldDB" id="A0A6C0GH27"/>
<dbReference type="RefSeq" id="WP_162443167.1">
    <property type="nucleotide sequence ID" value="NZ_CP048222.1"/>
</dbReference>